<dbReference type="AlphaFoldDB" id="A0A2H9PA45"/>
<organism evidence="1 2">
    <name type="scientific">Candidatus Desantisbacteria bacterium CG_4_10_14_0_8_um_filter_39_17</name>
    <dbReference type="NCBI Taxonomy" id="1974542"/>
    <lineage>
        <taxon>Bacteria</taxon>
        <taxon>Candidatus Desantisiibacteriota</taxon>
    </lineage>
</organism>
<protein>
    <submittedName>
        <fullName evidence="1">Uncharacterized protein</fullName>
    </submittedName>
</protein>
<name>A0A2H9PA45_9BACT</name>
<accession>A0A2H9PA45</accession>
<evidence type="ECO:0000313" key="2">
    <source>
        <dbReference type="Proteomes" id="UP000234145"/>
    </source>
</evidence>
<evidence type="ECO:0000313" key="1">
    <source>
        <dbReference type="EMBL" id="PIZ15217.1"/>
    </source>
</evidence>
<gene>
    <name evidence="1" type="ORF">COY51_05865</name>
</gene>
<dbReference type="EMBL" id="PFMS01000101">
    <property type="protein sequence ID" value="PIZ15217.1"/>
    <property type="molecule type" value="Genomic_DNA"/>
</dbReference>
<sequence>MSIAKEINEIFEKNKNKIERDSEKWIMALKNGENAFNLVKKEFHQWHPLRFYTSVTKAKSCKPEISVRFFGQEVASLIVEDKDVFLVLKNHNKKNRECFKCSLEDGKYAWRGKESKEFRKHFKEIKEPEIRIPEHRVESKFLMEMCEGSGKFNIKGFKIRPVLIACKFPLQVPVPISASTGNPKFSRGNIDILSRHKGRDNKDRLCLWELKGKGRYGRAASQVYIYAYTLLKILRHTKNGAGWYKVFGFNRNIPESLEIESVVAISQEQEKKFNEEKIRLERTECFKIGKDSIRLYIAFYEEEPNGIKFKNDPFC</sequence>
<dbReference type="Proteomes" id="UP000234145">
    <property type="component" value="Unassembled WGS sequence"/>
</dbReference>
<comment type="caution">
    <text evidence="1">The sequence shown here is derived from an EMBL/GenBank/DDBJ whole genome shotgun (WGS) entry which is preliminary data.</text>
</comment>
<proteinExistence type="predicted"/>
<reference evidence="2" key="1">
    <citation type="submission" date="2017-09" db="EMBL/GenBank/DDBJ databases">
        <title>Depth-based differentiation of microbial function through sediment-hosted aquifers and enrichment of novel symbionts in the deep terrestrial subsurface.</title>
        <authorList>
            <person name="Probst A.J."/>
            <person name="Ladd B."/>
            <person name="Jarett J.K."/>
            <person name="Geller-Mcgrath D.E."/>
            <person name="Sieber C.M.K."/>
            <person name="Emerson J.B."/>
            <person name="Anantharaman K."/>
            <person name="Thomas B.C."/>
            <person name="Malmstrom R."/>
            <person name="Stieglmeier M."/>
            <person name="Klingl A."/>
            <person name="Woyke T."/>
            <person name="Ryan C.M."/>
            <person name="Banfield J.F."/>
        </authorList>
    </citation>
    <scope>NUCLEOTIDE SEQUENCE [LARGE SCALE GENOMIC DNA]</scope>
</reference>